<comment type="caution">
    <text evidence="3">The sequence shown here is derived from an EMBL/GenBank/DDBJ whole genome shotgun (WGS) entry which is preliminary data.</text>
</comment>
<feature type="compositionally biased region" description="Basic and acidic residues" evidence="1">
    <location>
        <begin position="117"/>
        <end position="133"/>
    </location>
</feature>
<gene>
    <name evidence="3" type="ORF">H839_00740</name>
</gene>
<reference evidence="3 4" key="1">
    <citation type="journal article" date="2014" name="Appl. Microbiol. Biotechnol.">
        <title>Transformable facultative thermophile Geobacillus stearothermophilus NUB3621 as a host strain for metabolic engineering.</title>
        <authorList>
            <person name="Blanchard K."/>
            <person name="Robic S."/>
            <person name="Matsumura I."/>
        </authorList>
    </citation>
    <scope>NUCLEOTIDE SEQUENCE [LARGE SCALE GENOMIC DNA]</scope>
    <source>
        <strain evidence="3 4">NUB3621</strain>
    </source>
</reference>
<sequence length="142" mass="16097">MFMPFLAITLLWFLNSKKELPKEGRNHWLSNLLLILCLVLFAVLAVNELRNFIEKRRTPQFRLKAAHVLWATAKCRHPGSATRAGGPVRRLRPNKVWSCVGYSEKLTQCAAAATGPKRREPMASGARQREKRGFLSSSNLPK</sequence>
<keyword evidence="2" id="KW-1133">Transmembrane helix</keyword>
<protein>
    <submittedName>
        <fullName evidence="3">Metal ion transport protein</fullName>
    </submittedName>
</protein>
<evidence type="ECO:0000256" key="1">
    <source>
        <dbReference type="SAM" id="MobiDB-lite"/>
    </source>
</evidence>
<dbReference type="EMBL" id="AOTZ01000001">
    <property type="protein sequence ID" value="EZP79225.1"/>
    <property type="molecule type" value="Genomic_DNA"/>
</dbReference>
<organism evidence="3 4">
    <name type="scientific">Parageobacillus genomosp. 1</name>
    <dbReference type="NCBI Taxonomy" id="1295642"/>
    <lineage>
        <taxon>Bacteria</taxon>
        <taxon>Bacillati</taxon>
        <taxon>Bacillota</taxon>
        <taxon>Bacilli</taxon>
        <taxon>Bacillales</taxon>
        <taxon>Anoxybacillaceae</taxon>
        <taxon>Parageobacillus</taxon>
    </lineage>
</organism>
<name>A0ABC9VK97_9BACL</name>
<keyword evidence="2" id="KW-0472">Membrane</keyword>
<proteinExistence type="predicted"/>
<evidence type="ECO:0000313" key="3">
    <source>
        <dbReference type="EMBL" id="EZP79225.1"/>
    </source>
</evidence>
<feature type="region of interest" description="Disordered" evidence="1">
    <location>
        <begin position="112"/>
        <end position="142"/>
    </location>
</feature>
<accession>A0ABC9VK97</accession>
<dbReference type="Proteomes" id="UP000023566">
    <property type="component" value="Chromosome"/>
</dbReference>
<evidence type="ECO:0000313" key="4">
    <source>
        <dbReference type="Proteomes" id="UP000023566"/>
    </source>
</evidence>
<feature type="transmembrane region" description="Helical" evidence="2">
    <location>
        <begin position="28"/>
        <end position="47"/>
    </location>
</feature>
<evidence type="ECO:0000256" key="2">
    <source>
        <dbReference type="SAM" id="Phobius"/>
    </source>
</evidence>
<dbReference type="AlphaFoldDB" id="A0ABC9VK97"/>
<keyword evidence="4" id="KW-1185">Reference proteome</keyword>
<keyword evidence="2" id="KW-0812">Transmembrane</keyword>